<dbReference type="InterPro" id="IPR050342">
    <property type="entry name" value="HMGB"/>
</dbReference>
<keyword evidence="5" id="KW-1185">Reference proteome</keyword>
<dbReference type="GO" id="GO:0005634">
    <property type="term" value="C:nucleus"/>
    <property type="evidence" value="ECO:0007669"/>
    <property type="project" value="UniProtKB-UniRule"/>
</dbReference>
<keyword evidence="2" id="KW-0539">Nucleus</keyword>
<evidence type="ECO:0000256" key="3">
    <source>
        <dbReference type="SAM" id="Coils"/>
    </source>
</evidence>
<proteinExistence type="predicted"/>
<feature type="DNA-binding region" description="HMG box" evidence="2">
    <location>
        <begin position="47"/>
        <end position="115"/>
    </location>
</feature>
<dbReference type="Proteomes" id="UP000835206">
    <property type="component" value="Chromosome 3"/>
</dbReference>
<dbReference type="InterPro" id="IPR036910">
    <property type="entry name" value="HMG_box_dom_sf"/>
</dbReference>
<dbReference type="GO" id="GO:0006357">
    <property type="term" value="P:regulation of transcription by RNA polymerase II"/>
    <property type="evidence" value="ECO:0007669"/>
    <property type="project" value="TreeGrafter"/>
</dbReference>
<gene>
    <name evidence="6" type="primary">LOC100650953</name>
</gene>
<feature type="domain" description="HMG box" evidence="4">
    <location>
        <begin position="152"/>
        <end position="217"/>
    </location>
</feature>
<dbReference type="InterPro" id="IPR009071">
    <property type="entry name" value="HMG_box_dom"/>
</dbReference>
<dbReference type="Pfam" id="PF00505">
    <property type="entry name" value="HMG_box"/>
    <property type="match status" value="1"/>
</dbReference>
<dbReference type="KEGG" id="bter:100650953"/>
<reference evidence="6" key="1">
    <citation type="submission" date="2025-08" db="UniProtKB">
        <authorList>
            <consortium name="RefSeq"/>
        </authorList>
    </citation>
    <scope>IDENTIFICATION</scope>
</reference>
<keyword evidence="3" id="KW-0175">Coiled coil</keyword>
<dbReference type="RefSeq" id="XP_003394113.1">
    <property type="nucleotide sequence ID" value="XM_003394065.4"/>
</dbReference>
<dbReference type="GeneID" id="100650953"/>
<evidence type="ECO:0000256" key="2">
    <source>
        <dbReference type="PROSITE-ProRule" id="PRU00267"/>
    </source>
</evidence>
<dbReference type="OrthoDB" id="5550281at2759"/>
<dbReference type="PANTHER" id="PTHR48112">
    <property type="entry name" value="HIGH MOBILITY GROUP PROTEIN DSP1"/>
    <property type="match status" value="1"/>
</dbReference>
<dbReference type="Gene3D" id="1.10.30.10">
    <property type="entry name" value="High mobility group box domain"/>
    <property type="match status" value="2"/>
</dbReference>
<dbReference type="SMART" id="SM00398">
    <property type="entry name" value="HMG"/>
    <property type="match status" value="2"/>
</dbReference>
<sequence length="246" mass="29700">MVYFRRFIFLMRSENLLCTRNCLLNLYQNSSRSALRQLKDTVLPPKPKRPEGPFFLYVKHIKLKFLEETPDISQVQLLKRASRQWAELDLAEKEYFMNQYHKNREIYMNELKEYNNSITNEQRELWEKKKKEYLQNNSSLSNKRKYEMLGRPKKSLNPFLCYVTSKKNDKNPNTSFKEWVKLLSTSWKELSGAEKESYINKATQLSIQYQKDLEKWEVEMIHSGHPDVVRPKILRKYKNIEDKNEK</sequence>
<dbReference type="GO" id="GO:0003677">
    <property type="term" value="F:DNA binding"/>
    <property type="evidence" value="ECO:0007669"/>
    <property type="project" value="UniProtKB-UniRule"/>
</dbReference>
<evidence type="ECO:0000313" key="5">
    <source>
        <dbReference type="Proteomes" id="UP000835206"/>
    </source>
</evidence>
<organism evidence="5 6">
    <name type="scientific">Bombus terrestris</name>
    <name type="common">Buff-tailed bumblebee</name>
    <name type="synonym">Apis terrestris</name>
    <dbReference type="NCBI Taxonomy" id="30195"/>
    <lineage>
        <taxon>Eukaryota</taxon>
        <taxon>Metazoa</taxon>
        <taxon>Ecdysozoa</taxon>
        <taxon>Arthropoda</taxon>
        <taxon>Hexapoda</taxon>
        <taxon>Insecta</taxon>
        <taxon>Pterygota</taxon>
        <taxon>Neoptera</taxon>
        <taxon>Endopterygota</taxon>
        <taxon>Hymenoptera</taxon>
        <taxon>Apocrita</taxon>
        <taxon>Aculeata</taxon>
        <taxon>Apoidea</taxon>
        <taxon>Anthophila</taxon>
        <taxon>Apidae</taxon>
        <taxon>Bombus</taxon>
        <taxon>Bombus</taxon>
    </lineage>
</organism>
<dbReference type="PANTHER" id="PTHR48112:SF22">
    <property type="entry name" value="MITOCHONDRIAL TRANSCRIPTION FACTOR A, ISOFORM B"/>
    <property type="match status" value="1"/>
</dbReference>
<keyword evidence="1 2" id="KW-0238">DNA-binding</keyword>
<protein>
    <submittedName>
        <fullName evidence="6">Transcription factor A, mitochondrial</fullName>
    </submittedName>
</protein>
<dbReference type="PROSITE" id="PS50118">
    <property type="entry name" value="HMG_BOX_2"/>
    <property type="match status" value="2"/>
</dbReference>
<dbReference type="Pfam" id="PF09011">
    <property type="entry name" value="HMG_box_2"/>
    <property type="match status" value="1"/>
</dbReference>
<feature type="DNA-binding region" description="HMG box" evidence="2">
    <location>
        <begin position="152"/>
        <end position="217"/>
    </location>
</feature>
<dbReference type="SUPFAM" id="SSF47095">
    <property type="entry name" value="HMG-box"/>
    <property type="match status" value="2"/>
</dbReference>
<name>A0A9B0F1M9_BOMTE</name>
<evidence type="ECO:0000313" key="6">
    <source>
        <dbReference type="RefSeq" id="XP_003394113.1"/>
    </source>
</evidence>
<feature type="domain" description="HMG box" evidence="4">
    <location>
        <begin position="47"/>
        <end position="115"/>
    </location>
</feature>
<evidence type="ECO:0000259" key="4">
    <source>
        <dbReference type="PROSITE" id="PS50118"/>
    </source>
</evidence>
<dbReference type="CTD" id="7019"/>
<dbReference type="AlphaFoldDB" id="A0A9B0F1M9"/>
<accession>A0A9B0F1M9</accession>
<evidence type="ECO:0000256" key="1">
    <source>
        <dbReference type="ARBA" id="ARBA00023125"/>
    </source>
</evidence>
<feature type="coiled-coil region" evidence="3">
    <location>
        <begin position="97"/>
        <end position="143"/>
    </location>
</feature>